<dbReference type="Proteomes" id="UP000036045">
    <property type="component" value="Unassembled WGS sequence"/>
</dbReference>
<dbReference type="AlphaFoldDB" id="A0A0J1IPK0"/>
<comment type="caution">
    <text evidence="1">The sequence shown here is derived from an EMBL/GenBank/DDBJ whole genome shotgun (WGS) entry which is preliminary data.</text>
</comment>
<name>A0A0J1IPK0_NIACI</name>
<reference evidence="1 2" key="1">
    <citation type="submission" date="2015-05" db="EMBL/GenBank/DDBJ databases">
        <title>Whole genome sequence and identification of bacterial endophytes from Costus igneus.</title>
        <authorList>
            <person name="Lee Y.P."/>
            <person name="Gan H.M."/>
            <person name="Eng W."/>
            <person name="Wheatley M.S."/>
            <person name="Caraballo A."/>
            <person name="Polter S."/>
            <person name="Savka M.A."/>
            <person name="Hudson A.O."/>
        </authorList>
    </citation>
    <scope>NUCLEOTIDE SEQUENCE [LARGE SCALE GENOMIC DNA]</scope>
    <source>
        <strain evidence="1 2">RIT379</strain>
    </source>
</reference>
<proteinExistence type="predicted"/>
<sequence>MFDPTAFENMRTVMEGLIYDKDLDGDIIVLDRNDVFNSSKLSRNYTITFRLKNQQNAKLMFELSADLQNLSAELLESVKKEKWIGATVYIHLFLRHKQDKTLYPLLQQLVEDIWGKDLKIRQEISYQPLEAEQTILNHITIDFNRLITEEQIDDMITMMEFMEKTLAALQSIDSLLTV</sequence>
<protein>
    <submittedName>
        <fullName evidence="1">Uncharacterized protein</fullName>
    </submittedName>
</protein>
<dbReference type="EMBL" id="LDPH01000002">
    <property type="protein sequence ID" value="KLV27877.1"/>
    <property type="molecule type" value="Genomic_DNA"/>
</dbReference>
<dbReference type="OrthoDB" id="2964978at2"/>
<keyword evidence="2" id="KW-1185">Reference proteome</keyword>
<dbReference type="PATRIC" id="fig|1397.4.peg.1859"/>
<evidence type="ECO:0000313" key="1">
    <source>
        <dbReference type="EMBL" id="KLV27877.1"/>
    </source>
</evidence>
<evidence type="ECO:0000313" key="2">
    <source>
        <dbReference type="Proteomes" id="UP000036045"/>
    </source>
</evidence>
<dbReference type="GeneID" id="56350105"/>
<dbReference type="RefSeq" id="WP_047940431.1">
    <property type="nucleotide sequence ID" value="NZ_CP053989.1"/>
</dbReference>
<accession>A0A0J1IPK0</accession>
<gene>
    <name evidence="1" type="ORF">ABW02_02970</name>
</gene>
<organism evidence="1 2">
    <name type="scientific">Niallia circulans</name>
    <name type="common">Bacillus circulans</name>
    <dbReference type="NCBI Taxonomy" id="1397"/>
    <lineage>
        <taxon>Bacteria</taxon>
        <taxon>Bacillati</taxon>
        <taxon>Bacillota</taxon>
        <taxon>Bacilli</taxon>
        <taxon>Bacillales</taxon>
        <taxon>Bacillaceae</taxon>
        <taxon>Niallia</taxon>
    </lineage>
</organism>